<dbReference type="AlphaFoldDB" id="A0AAN7TU51"/>
<name>A0AAN7TU51_9MYCE</name>
<gene>
    <name evidence="2" type="ORF">RB653_007180</name>
</gene>
<evidence type="ECO:0000313" key="2">
    <source>
        <dbReference type="EMBL" id="KAK5576042.1"/>
    </source>
</evidence>
<evidence type="ECO:0000313" key="3">
    <source>
        <dbReference type="Proteomes" id="UP001344447"/>
    </source>
</evidence>
<proteinExistence type="predicted"/>
<evidence type="ECO:0000256" key="1">
    <source>
        <dbReference type="ARBA" id="ARBA00022737"/>
    </source>
</evidence>
<dbReference type="EMBL" id="JAVFKY010000005">
    <property type="protein sequence ID" value="KAK5576042.1"/>
    <property type="molecule type" value="Genomic_DNA"/>
</dbReference>
<dbReference type="Proteomes" id="UP001344447">
    <property type="component" value="Unassembled WGS sequence"/>
</dbReference>
<dbReference type="Pfam" id="PF05725">
    <property type="entry name" value="FNIP"/>
    <property type="match status" value="3"/>
</dbReference>
<dbReference type="PANTHER" id="PTHR32134">
    <property type="entry name" value="FNIP REPEAT-CONTAINING PROTEIN"/>
    <property type="match status" value="1"/>
</dbReference>
<sequence>MIQNNIIDKEQIQNNKLFYKVWSNIVLFRNIYRYVRLYKKNEKVLFKSRKQLLEYPEREFINCLIYTSCENLEFGDLPIKCVLKEVELTMSNHSSIHGSLIPFGVETLKFPWVDNNRGIETTQISTFPSSLKNLYGIFLGKNIYKTKIKSTKNKKQKINGEKKEKRFIIPPNIESVFLNHSTNISGEDKGEGYIVLLKGLKEITFDYCWYNQNIILRKGDFPDGLTTLAMHGYEIKNILNKDILPSSIKNLSISYGISEFDDNESESEPGTFDVLPPNIEKLKITNYCKIKQDSLLYKCSTLKNLSIFCGEIDSIIEPGSLPPNLTKLSIGCYKHQIKIGIIPFGVKTLKLQLTSDAQSGYNSNTIEIGSIPSSVESLSLNNYIAQPELFPPSLTHLTYTHFNYNDVSSDYSRDELFSFFSLLPNSITSLSLHKTREDLNFKFPNTIKKIDYEATK</sequence>
<keyword evidence="1" id="KW-0677">Repeat</keyword>
<dbReference type="SUPFAM" id="SSF52058">
    <property type="entry name" value="L domain-like"/>
    <property type="match status" value="1"/>
</dbReference>
<dbReference type="PANTHER" id="PTHR32134:SF169">
    <property type="entry name" value="FNIP REPEAT-CONTAINING PROTEIN-RELATED"/>
    <property type="match status" value="1"/>
</dbReference>
<evidence type="ECO:0008006" key="4">
    <source>
        <dbReference type="Google" id="ProtNLM"/>
    </source>
</evidence>
<accession>A0AAN7TU51</accession>
<keyword evidence="3" id="KW-1185">Reference proteome</keyword>
<reference evidence="2 3" key="1">
    <citation type="submission" date="2023-11" db="EMBL/GenBank/DDBJ databases">
        <title>Dfirmibasis_genome.</title>
        <authorList>
            <person name="Edelbroek B."/>
            <person name="Kjellin J."/>
            <person name="Jerlstrom-Hultqvist J."/>
            <person name="Soderbom F."/>
        </authorList>
    </citation>
    <scope>NUCLEOTIDE SEQUENCE [LARGE SCALE GENOMIC DNA]</scope>
    <source>
        <strain evidence="2 3">TNS-C-14</strain>
    </source>
</reference>
<dbReference type="InterPro" id="IPR051251">
    <property type="entry name" value="STK_FNIP-Repeat"/>
</dbReference>
<organism evidence="2 3">
    <name type="scientific">Dictyostelium firmibasis</name>
    <dbReference type="NCBI Taxonomy" id="79012"/>
    <lineage>
        <taxon>Eukaryota</taxon>
        <taxon>Amoebozoa</taxon>
        <taxon>Evosea</taxon>
        <taxon>Eumycetozoa</taxon>
        <taxon>Dictyostelia</taxon>
        <taxon>Dictyosteliales</taxon>
        <taxon>Dictyosteliaceae</taxon>
        <taxon>Dictyostelium</taxon>
    </lineage>
</organism>
<protein>
    <recommendedName>
        <fullName evidence="4">FNIP repeat-containing protein</fullName>
    </recommendedName>
</protein>
<comment type="caution">
    <text evidence="2">The sequence shown here is derived from an EMBL/GenBank/DDBJ whole genome shotgun (WGS) entry which is preliminary data.</text>
</comment>
<dbReference type="InterPro" id="IPR008615">
    <property type="entry name" value="FNIP"/>
</dbReference>